<dbReference type="OMA" id="QAKECFI"/>
<dbReference type="InterPro" id="IPR039104">
    <property type="entry name" value="6PGL"/>
</dbReference>
<feature type="domain" description="Glucosamine/galactosamine-6-phosphate isomerase" evidence="2">
    <location>
        <begin position="90"/>
        <end position="314"/>
    </location>
</feature>
<accession>A0A1Q9C9H1</accession>
<dbReference type="Pfam" id="PF01182">
    <property type="entry name" value="Glucosamine_iso"/>
    <property type="match status" value="1"/>
</dbReference>
<sequence>MLSVSVFRGGQAGQAGQGPVGLCRSKAVRATLVSARRGPLWGIESLGLVASAVLLRGRKQNGRTARTASAGSLFLLPDGRDIRVLTNEGEVKLAVAAEVASCSSAAIAEKGAFSICVPGSFGPADGEELSGAQLIGESLATLSGEADFDKWHVFFAGERLDGEESFLLAKKLWIDSCGIPESQVHPVPQGMPAEGAAAQYTAEICMQDETILVDSDQGLPAVDLLLLDMAKDGTIGRLKPNSPEVEEAGSGKVILPVEDDDAEAAIAAPDFMNAARTAVIVATGAAAAASVNKALDSASSACPASLIRTDKTIWLLDAESAQDVSEP</sequence>
<feature type="compositionally biased region" description="Gly residues" evidence="1">
    <location>
        <begin position="10"/>
        <end position="19"/>
    </location>
</feature>
<dbReference type="SUPFAM" id="SSF100950">
    <property type="entry name" value="NagB/RpiA/CoA transferase-like"/>
    <property type="match status" value="1"/>
</dbReference>
<evidence type="ECO:0000256" key="1">
    <source>
        <dbReference type="SAM" id="MobiDB-lite"/>
    </source>
</evidence>
<dbReference type="Proteomes" id="UP000186817">
    <property type="component" value="Unassembled WGS sequence"/>
</dbReference>
<name>A0A1Q9C9H1_SYMMI</name>
<organism evidence="3 4">
    <name type="scientific">Symbiodinium microadriaticum</name>
    <name type="common">Dinoflagellate</name>
    <name type="synonym">Zooxanthella microadriatica</name>
    <dbReference type="NCBI Taxonomy" id="2951"/>
    <lineage>
        <taxon>Eukaryota</taxon>
        <taxon>Sar</taxon>
        <taxon>Alveolata</taxon>
        <taxon>Dinophyceae</taxon>
        <taxon>Suessiales</taxon>
        <taxon>Symbiodiniaceae</taxon>
        <taxon>Symbiodinium</taxon>
    </lineage>
</organism>
<evidence type="ECO:0000259" key="2">
    <source>
        <dbReference type="Pfam" id="PF01182"/>
    </source>
</evidence>
<dbReference type="PANTHER" id="PTHR11054">
    <property type="entry name" value="6-PHOSPHOGLUCONOLACTONASE"/>
    <property type="match status" value="1"/>
</dbReference>
<proteinExistence type="predicted"/>
<dbReference type="Gene3D" id="3.40.50.1360">
    <property type="match status" value="1"/>
</dbReference>
<evidence type="ECO:0000313" key="3">
    <source>
        <dbReference type="EMBL" id="OLP79568.1"/>
    </source>
</evidence>
<dbReference type="PANTHER" id="PTHR11054:SF0">
    <property type="entry name" value="6-PHOSPHOGLUCONOLACTONASE"/>
    <property type="match status" value="1"/>
</dbReference>
<feature type="region of interest" description="Disordered" evidence="1">
    <location>
        <begin position="1"/>
        <end position="20"/>
    </location>
</feature>
<dbReference type="InterPro" id="IPR006148">
    <property type="entry name" value="Glc/Gal-6P_isomerase"/>
</dbReference>
<dbReference type="OrthoDB" id="432544at2759"/>
<dbReference type="AlphaFoldDB" id="A0A1Q9C9H1"/>
<dbReference type="GO" id="GO:0005975">
    <property type="term" value="P:carbohydrate metabolic process"/>
    <property type="evidence" value="ECO:0007669"/>
    <property type="project" value="InterPro"/>
</dbReference>
<evidence type="ECO:0000313" key="4">
    <source>
        <dbReference type="Proteomes" id="UP000186817"/>
    </source>
</evidence>
<reference evidence="3 4" key="1">
    <citation type="submission" date="2016-02" db="EMBL/GenBank/DDBJ databases">
        <title>Genome analysis of coral dinoflagellate symbionts highlights evolutionary adaptations to a symbiotic lifestyle.</title>
        <authorList>
            <person name="Aranda M."/>
            <person name="Li Y."/>
            <person name="Liew Y.J."/>
            <person name="Baumgarten S."/>
            <person name="Simakov O."/>
            <person name="Wilson M."/>
            <person name="Piel J."/>
            <person name="Ashoor H."/>
            <person name="Bougouffa S."/>
            <person name="Bajic V.B."/>
            <person name="Ryu T."/>
            <person name="Ravasi T."/>
            <person name="Bayer T."/>
            <person name="Micklem G."/>
            <person name="Kim H."/>
            <person name="Bhak J."/>
            <person name="Lajeunesse T.C."/>
            <person name="Voolstra C.R."/>
        </authorList>
    </citation>
    <scope>NUCLEOTIDE SEQUENCE [LARGE SCALE GENOMIC DNA]</scope>
    <source>
        <strain evidence="3 4">CCMP2467</strain>
    </source>
</reference>
<dbReference type="InterPro" id="IPR037171">
    <property type="entry name" value="NagB/RpiA_transferase-like"/>
</dbReference>
<protein>
    <submittedName>
        <fullName evidence="3">Putative 6-phosphogluconolactonase 4, chloroplastic</fullName>
    </submittedName>
</protein>
<comment type="caution">
    <text evidence="3">The sequence shown here is derived from an EMBL/GenBank/DDBJ whole genome shotgun (WGS) entry which is preliminary data.</text>
</comment>
<gene>
    <name evidence="3" type="ORF">AK812_SmicGene40136</name>
</gene>
<dbReference type="EMBL" id="LSRX01001469">
    <property type="protein sequence ID" value="OLP79568.1"/>
    <property type="molecule type" value="Genomic_DNA"/>
</dbReference>
<keyword evidence="4" id="KW-1185">Reference proteome</keyword>